<feature type="transmembrane region" description="Helical" evidence="1">
    <location>
        <begin position="65"/>
        <end position="83"/>
    </location>
</feature>
<keyword evidence="1" id="KW-1133">Transmembrane helix</keyword>
<feature type="transmembrane region" description="Helical" evidence="1">
    <location>
        <begin position="30"/>
        <end position="53"/>
    </location>
</feature>
<keyword evidence="1" id="KW-0812">Transmembrane</keyword>
<dbReference type="RefSeq" id="WP_120150044.1">
    <property type="nucleotide sequence ID" value="NZ_QZVT01000010.1"/>
</dbReference>
<evidence type="ECO:0000313" key="2">
    <source>
        <dbReference type="EMBL" id="RJT76954.1"/>
    </source>
</evidence>
<proteinExistence type="predicted"/>
<feature type="transmembrane region" description="Helical" evidence="1">
    <location>
        <begin position="203"/>
        <end position="223"/>
    </location>
</feature>
<sequence length="243" mass="26375">MDLLFTCILVVSLGFAATRLPGIAKKRNQAIATCGAALSFALALMVSPVYNFFEDTFERTNFTDLFAKLALFFAVNILGNQLARGLRDDQAFSRIGGFQGRLVFIFAFVLEMVLFAFTTTPEPSPGLELYQTEPVVIAYTGVAVGYIAYVCSCLIPPLTAQFRDSQSKLSRAAAGLLIVGFALVIVRAILVFVGIPYPGIYDFAQGISLLSTLCVIGGLAVAWRTLRVHGEPLVRQSALRDED</sequence>
<name>A0A3A5LZA8_9MICC</name>
<protein>
    <submittedName>
        <fullName evidence="2">Uncharacterized protein</fullName>
    </submittedName>
</protein>
<accession>A0A3A5LZA8</accession>
<dbReference type="EMBL" id="QZVT01000010">
    <property type="protein sequence ID" value="RJT76954.1"/>
    <property type="molecule type" value="Genomic_DNA"/>
</dbReference>
<evidence type="ECO:0000256" key="1">
    <source>
        <dbReference type="SAM" id="Phobius"/>
    </source>
</evidence>
<dbReference type="Proteomes" id="UP000272560">
    <property type="component" value="Unassembled WGS sequence"/>
</dbReference>
<comment type="caution">
    <text evidence="2">The sequence shown here is derived from an EMBL/GenBank/DDBJ whole genome shotgun (WGS) entry which is preliminary data.</text>
</comment>
<gene>
    <name evidence="2" type="ORF">D6T63_15970</name>
</gene>
<keyword evidence="3" id="KW-1185">Reference proteome</keyword>
<evidence type="ECO:0000313" key="3">
    <source>
        <dbReference type="Proteomes" id="UP000272560"/>
    </source>
</evidence>
<keyword evidence="1" id="KW-0472">Membrane</keyword>
<feature type="transmembrane region" description="Helical" evidence="1">
    <location>
        <begin position="95"/>
        <end position="117"/>
    </location>
</feature>
<dbReference type="OrthoDB" id="4937800at2"/>
<feature type="transmembrane region" description="Helical" evidence="1">
    <location>
        <begin position="172"/>
        <end position="197"/>
    </location>
</feature>
<organism evidence="2 3">
    <name type="scientific">Arthrobacter cheniae</name>
    <dbReference type="NCBI Taxonomy" id="1258888"/>
    <lineage>
        <taxon>Bacteria</taxon>
        <taxon>Bacillati</taxon>
        <taxon>Actinomycetota</taxon>
        <taxon>Actinomycetes</taxon>
        <taxon>Micrococcales</taxon>
        <taxon>Micrococcaceae</taxon>
        <taxon>Arthrobacter</taxon>
    </lineage>
</organism>
<dbReference type="AlphaFoldDB" id="A0A3A5LZA8"/>
<feature type="transmembrane region" description="Helical" evidence="1">
    <location>
        <begin position="137"/>
        <end position="160"/>
    </location>
</feature>
<reference evidence="2 3" key="1">
    <citation type="submission" date="2018-09" db="EMBL/GenBank/DDBJ databases">
        <title>Novel species of Arthrobacter.</title>
        <authorList>
            <person name="Liu Q."/>
            <person name="Xin Y.-H."/>
        </authorList>
    </citation>
    <scope>NUCLEOTIDE SEQUENCE [LARGE SCALE GENOMIC DNA]</scope>
    <source>
        <strain evidence="2 3">Hz2</strain>
    </source>
</reference>